<dbReference type="RefSeq" id="WP_227180035.1">
    <property type="nucleotide sequence ID" value="NZ_JAJBZT010000003.1"/>
</dbReference>
<evidence type="ECO:0000313" key="3">
    <source>
        <dbReference type="Proteomes" id="UP001165395"/>
    </source>
</evidence>
<gene>
    <name evidence="2" type="ORF">LIN78_07320</name>
</gene>
<dbReference type="PANTHER" id="PTHR43130:SF14">
    <property type="entry name" value="DJ-1_PFPI DOMAIN-CONTAINING PROTEIN"/>
    <property type="match status" value="1"/>
</dbReference>
<sequence>MKVGIFVFDGVEVLDFAGPFEVFTTANRVAKKLQVSEGNLFDVGLIGLSKEFVTARAGLKIWPDMSLSDVAVLDVLLVPGGVVDACVKDAELIGWIRQQSAQVPLIASICTGAFVLAEAGLLNGKSATTHWEDIPDLTAQYPLISVQSNVRWVDEGALVTSAGISAGIDMSLHLIERLVGRQLALATAKQLEFDWTENA</sequence>
<dbReference type="InterPro" id="IPR002818">
    <property type="entry name" value="DJ-1/PfpI"/>
</dbReference>
<dbReference type="Proteomes" id="UP001165395">
    <property type="component" value="Unassembled WGS sequence"/>
</dbReference>
<dbReference type="InterPro" id="IPR029062">
    <property type="entry name" value="Class_I_gatase-like"/>
</dbReference>
<dbReference type="Gene3D" id="3.40.50.880">
    <property type="match status" value="1"/>
</dbReference>
<keyword evidence="3" id="KW-1185">Reference proteome</keyword>
<evidence type="ECO:0000313" key="2">
    <source>
        <dbReference type="EMBL" id="MCB6183353.1"/>
    </source>
</evidence>
<organism evidence="2 3">
    <name type="scientific">Leeia speluncae</name>
    <dbReference type="NCBI Taxonomy" id="2884804"/>
    <lineage>
        <taxon>Bacteria</taxon>
        <taxon>Pseudomonadati</taxon>
        <taxon>Pseudomonadota</taxon>
        <taxon>Betaproteobacteria</taxon>
        <taxon>Neisseriales</taxon>
        <taxon>Leeiaceae</taxon>
        <taxon>Leeia</taxon>
    </lineage>
</organism>
<accession>A0ABS8D582</accession>
<evidence type="ECO:0000259" key="1">
    <source>
        <dbReference type="Pfam" id="PF01965"/>
    </source>
</evidence>
<dbReference type="InterPro" id="IPR052158">
    <property type="entry name" value="INH-QAR"/>
</dbReference>
<name>A0ABS8D582_9NEIS</name>
<dbReference type="PANTHER" id="PTHR43130">
    <property type="entry name" value="ARAC-FAMILY TRANSCRIPTIONAL REGULATOR"/>
    <property type="match status" value="1"/>
</dbReference>
<dbReference type="SUPFAM" id="SSF52317">
    <property type="entry name" value="Class I glutamine amidotransferase-like"/>
    <property type="match status" value="1"/>
</dbReference>
<reference evidence="2" key="1">
    <citation type="submission" date="2021-10" db="EMBL/GenBank/DDBJ databases">
        <title>The complete genome sequence of Leeia sp. TBRC 13508.</title>
        <authorList>
            <person name="Charoenyingcharoen P."/>
            <person name="Yukphan P."/>
        </authorList>
    </citation>
    <scope>NUCLEOTIDE SEQUENCE</scope>
    <source>
        <strain evidence="2">TBRC 13508</strain>
    </source>
</reference>
<feature type="domain" description="DJ-1/PfpI" evidence="1">
    <location>
        <begin position="1"/>
        <end position="176"/>
    </location>
</feature>
<protein>
    <submittedName>
        <fullName evidence="2">DJ-1/PfpI family protein</fullName>
    </submittedName>
</protein>
<proteinExistence type="predicted"/>
<comment type="caution">
    <text evidence="2">The sequence shown here is derived from an EMBL/GenBank/DDBJ whole genome shotgun (WGS) entry which is preliminary data.</text>
</comment>
<dbReference type="EMBL" id="JAJBZT010000003">
    <property type="protein sequence ID" value="MCB6183353.1"/>
    <property type="molecule type" value="Genomic_DNA"/>
</dbReference>
<dbReference type="CDD" id="cd03139">
    <property type="entry name" value="GATase1_PfpI_2"/>
    <property type="match status" value="1"/>
</dbReference>
<dbReference type="Pfam" id="PF01965">
    <property type="entry name" value="DJ-1_PfpI"/>
    <property type="match status" value="1"/>
</dbReference>